<evidence type="ECO:0000256" key="1">
    <source>
        <dbReference type="SAM" id="SignalP"/>
    </source>
</evidence>
<reference evidence="3" key="1">
    <citation type="journal article" date="2008" name="PLoS ONE">
        <title>Survival in nuclear waste, extreme resistance, and potential applications gleaned from the genome sequence of Kineococcus radiotolerans SRS30216.</title>
        <authorList>
            <person name="Bagwell C.E."/>
            <person name="Bhat S."/>
            <person name="Hawkins G.M."/>
            <person name="Smith B.W."/>
            <person name="Biswas T."/>
            <person name="Hoover T.R."/>
            <person name="Saunders E."/>
            <person name="Han C.S."/>
            <person name="Tsodikov O.V."/>
            <person name="Shimkets L.J."/>
        </authorList>
    </citation>
    <scope>NUCLEOTIDE SEQUENCE [LARGE SCALE GENOMIC DNA]</scope>
    <source>
        <strain evidence="3">ATCC BAA-149 / DSM 14245 / SRS30216</strain>
    </source>
</reference>
<proteinExistence type="predicted"/>
<dbReference type="EMBL" id="CP000750">
    <property type="protein sequence ID" value="ABS03733.1"/>
    <property type="molecule type" value="Genomic_DNA"/>
</dbReference>
<organism evidence="2 3">
    <name type="scientific">Kineococcus radiotolerans (strain ATCC BAA-149 / DSM 14245 / SRS30216)</name>
    <dbReference type="NCBI Taxonomy" id="266940"/>
    <lineage>
        <taxon>Bacteria</taxon>
        <taxon>Bacillati</taxon>
        <taxon>Actinomycetota</taxon>
        <taxon>Actinomycetes</taxon>
        <taxon>Kineosporiales</taxon>
        <taxon>Kineosporiaceae</taxon>
        <taxon>Kineococcus</taxon>
    </lineage>
</organism>
<sequence length="158" mass="16276">MRTTPRAMSRPAHTGVGLAVFAGLLTACSAPPEQAATQQPAVNASSGCLMGAAYNSPTTVTGVEDWLIENRDLETAYLEQTCTQPSGPARDEAIAGAEARLAAIEALLASPTKTEALDESGTRIAAVHMSTTDDGKYVVDQFDYWDASPAAAATCAGG</sequence>
<gene>
    <name evidence="2" type="ordered locus">Krad_2252</name>
</gene>
<accession>A6WA94</accession>
<dbReference type="HOGENOM" id="CLU_1667061_0_0_11"/>
<dbReference type="PROSITE" id="PS51257">
    <property type="entry name" value="PROKAR_LIPOPROTEIN"/>
    <property type="match status" value="1"/>
</dbReference>
<evidence type="ECO:0000313" key="3">
    <source>
        <dbReference type="Proteomes" id="UP000001116"/>
    </source>
</evidence>
<keyword evidence="1" id="KW-0732">Signal</keyword>
<feature type="chain" id="PRO_5002704748" description="Lipoprotein" evidence="1">
    <location>
        <begin position="36"/>
        <end position="158"/>
    </location>
</feature>
<dbReference type="Proteomes" id="UP000001116">
    <property type="component" value="Chromosome"/>
</dbReference>
<evidence type="ECO:0000313" key="2">
    <source>
        <dbReference type="EMBL" id="ABS03733.1"/>
    </source>
</evidence>
<name>A6WA94_KINRD</name>
<protein>
    <recommendedName>
        <fullName evidence="4">Lipoprotein</fullName>
    </recommendedName>
</protein>
<keyword evidence="3" id="KW-1185">Reference proteome</keyword>
<dbReference type="KEGG" id="kra:Krad_2252"/>
<evidence type="ECO:0008006" key="4">
    <source>
        <dbReference type="Google" id="ProtNLM"/>
    </source>
</evidence>
<feature type="signal peptide" evidence="1">
    <location>
        <begin position="1"/>
        <end position="35"/>
    </location>
</feature>
<dbReference type="AlphaFoldDB" id="A6WA94"/>